<name>A0AAV2F6N1_9ROSI</name>
<evidence type="ECO:0000313" key="2">
    <source>
        <dbReference type="Proteomes" id="UP001497516"/>
    </source>
</evidence>
<reference evidence="1 2" key="1">
    <citation type="submission" date="2024-04" db="EMBL/GenBank/DDBJ databases">
        <authorList>
            <person name="Fracassetti M."/>
        </authorList>
    </citation>
    <scope>NUCLEOTIDE SEQUENCE [LARGE SCALE GENOMIC DNA]</scope>
</reference>
<keyword evidence="2" id="KW-1185">Reference proteome</keyword>
<gene>
    <name evidence="1" type="ORF">LTRI10_LOCUS34020</name>
</gene>
<dbReference type="AlphaFoldDB" id="A0AAV2F6N1"/>
<evidence type="ECO:0000313" key="1">
    <source>
        <dbReference type="EMBL" id="CAL1393443.1"/>
    </source>
</evidence>
<proteinExistence type="predicted"/>
<protein>
    <submittedName>
        <fullName evidence="1">Uncharacterized protein</fullName>
    </submittedName>
</protein>
<organism evidence="1 2">
    <name type="scientific">Linum trigynum</name>
    <dbReference type="NCBI Taxonomy" id="586398"/>
    <lineage>
        <taxon>Eukaryota</taxon>
        <taxon>Viridiplantae</taxon>
        <taxon>Streptophyta</taxon>
        <taxon>Embryophyta</taxon>
        <taxon>Tracheophyta</taxon>
        <taxon>Spermatophyta</taxon>
        <taxon>Magnoliopsida</taxon>
        <taxon>eudicotyledons</taxon>
        <taxon>Gunneridae</taxon>
        <taxon>Pentapetalae</taxon>
        <taxon>rosids</taxon>
        <taxon>fabids</taxon>
        <taxon>Malpighiales</taxon>
        <taxon>Linaceae</taxon>
        <taxon>Linum</taxon>
    </lineage>
</organism>
<dbReference type="EMBL" id="OZ034819">
    <property type="protein sequence ID" value="CAL1393443.1"/>
    <property type="molecule type" value="Genomic_DNA"/>
</dbReference>
<sequence>MSHTKGSTLSSLKAIVSLNGAPRFREVETIVTLRSLILTANEQAPMPKSRTIRSLPRLIASTSQIKKSIGSDELTTHFSFSFSISIYDMIPNGQLYTFLILDKETIEVGNKKGMIWLSVGTVSRCLLWRHGSQNWFDENSILGACI</sequence>
<dbReference type="Proteomes" id="UP001497516">
    <property type="component" value="Chromosome 6"/>
</dbReference>
<accession>A0AAV2F6N1</accession>